<sequence length="66" mass="7543">MKTSLKNQYAQANQILIGIVSAVFGYNLYQAIVHPEKSHLILSIILLGITYYMCKEYGYKTAKEKE</sequence>
<dbReference type="OrthoDB" id="1264588at2"/>
<dbReference type="KEGG" id="chh:A0O34_09175"/>
<feature type="transmembrane region" description="Helical" evidence="1">
    <location>
        <begin position="12"/>
        <end position="32"/>
    </location>
</feature>
<evidence type="ECO:0000313" key="2">
    <source>
        <dbReference type="EMBL" id="ANF50683.1"/>
    </source>
</evidence>
<protein>
    <submittedName>
        <fullName evidence="2">Uncharacterized protein</fullName>
    </submittedName>
</protein>
<evidence type="ECO:0000313" key="3">
    <source>
        <dbReference type="Proteomes" id="UP000077824"/>
    </source>
</evidence>
<keyword evidence="3" id="KW-1185">Reference proteome</keyword>
<evidence type="ECO:0000256" key="1">
    <source>
        <dbReference type="SAM" id="Phobius"/>
    </source>
</evidence>
<reference evidence="2 3" key="1">
    <citation type="submission" date="2016-04" db="EMBL/GenBank/DDBJ databases">
        <title>Complete Genome Sequence of Chryseobacterium sp. IHBB 10212.</title>
        <authorList>
            <person name="Pal M."/>
            <person name="Swarnkar M.K."/>
            <person name="Kaushal K."/>
            <person name="Chhibber S."/>
            <person name="Singh A.K."/>
            <person name="Gulati A."/>
        </authorList>
    </citation>
    <scope>NUCLEOTIDE SEQUENCE [LARGE SCALE GENOMIC DNA]</scope>
    <source>
        <strain evidence="2 3">IHBB 10212</strain>
    </source>
</reference>
<dbReference type="EMBL" id="CP015199">
    <property type="protein sequence ID" value="ANF50683.1"/>
    <property type="molecule type" value="Genomic_DNA"/>
</dbReference>
<feature type="transmembrane region" description="Helical" evidence="1">
    <location>
        <begin position="38"/>
        <end position="54"/>
    </location>
</feature>
<gene>
    <name evidence="2" type="ORF">A0O34_09175</name>
</gene>
<dbReference type="AlphaFoldDB" id="A0A172XUJ1"/>
<dbReference type="Proteomes" id="UP000077824">
    <property type="component" value="Chromosome"/>
</dbReference>
<proteinExistence type="predicted"/>
<dbReference type="STRING" id="1685010.A0O34_09175"/>
<keyword evidence="1" id="KW-0472">Membrane</keyword>
<name>A0A172XUJ1_9FLAO</name>
<keyword evidence="1" id="KW-1133">Transmembrane helix</keyword>
<organism evidence="2 3">
    <name type="scientific">Chryseobacterium glaciei</name>
    <dbReference type="NCBI Taxonomy" id="1685010"/>
    <lineage>
        <taxon>Bacteria</taxon>
        <taxon>Pseudomonadati</taxon>
        <taxon>Bacteroidota</taxon>
        <taxon>Flavobacteriia</taxon>
        <taxon>Flavobacteriales</taxon>
        <taxon>Weeksellaceae</taxon>
        <taxon>Chryseobacterium group</taxon>
        <taxon>Chryseobacterium</taxon>
    </lineage>
</organism>
<dbReference type="RefSeq" id="WP_066753961.1">
    <property type="nucleotide sequence ID" value="NZ_CP015199.1"/>
</dbReference>
<accession>A0A172XUJ1</accession>
<keyword evidence="1" id="KW-0812">Transmembrane</keyword>